<sequence>MNRTVNNNAVTIATTVVSRMMSFWVLAVTASCCCCCFLSTGTNGAPLHDIIHEIPLYGRPPTPQFSGYLDAATNDGCDLATNGPVCKLHYWLALAEDNDDGPGLSKPLVLWLNGGPGSSSVLGLLQEIGPLLMNATGGLMNNPWAWTRIVNVLILEAPMGVGYSYCSRQLEGKKCINTDQYTAKATRAALVDFFTDKYPEFVDNDFFITGESYAGVYIPTLAQQILDHPSSKDLINLKGIAVGDPCTDNVAQADSMDPLWYANKYGLMDPEIYDLLWNHCNEDFLVRYDIRHKSVVHEQNKAKANKNKNRTIPPPASIGKHANYVLAANLNQELHPIQDLEERKRKAIHLYHDRVLGVSLPSAVVADDDDDNDNDNKKDSLTAECTMAYRKYLLSSSHALSQGWDDLFIDDYSLFAPVTTAEDEYMTEYMNRDDVKRALHVEEAPIDKWPYPKAGFDYTKEYSACNWQDDILFPNISMVDIYMEIVPKLERTWIYNGNTDPCVSYEGTREAVKQILQPELDGGGYRPWFYNQTGAAIQVLEQKSVLFGPNLVAQDVGAQYGGEVVNYEEGLSFVTFHGSGHMVPQFRPQAALHFLWKFIVGGDLAPLLPSNATLKEMDDATFAKAMQTWTKAAQKPPYVDWVDLQT</sequence>
<reference evidence="3" key="1">
    <citation type="journal article" date="2021" name="Sci. Rep.">
        <title>Diploid genomic architecture of Nitzschia inconspicua, an elite biomass production diatom.</title>
        <authorList>
            <person name="Oliver A."/>
            <person name="Podell S."/>
            <person name="Pinowska A."/>
            <person name="Traller J.C."/>
            <person name="Smith S.R."/>
            <person name="McClure R."/>
            <person name="Beliaev A."/>
            <person name="Bohutskyi P."/>
            <person name="Hill E.A."/>
            <person name="Rabines A."/>
            <person name="Zheng H."/>
            <person name="Allen L.Z."/>
            <person name="Kuo A."/>
            <person name="Grigoriev I.V."/>
            <person name="Allen A.E."/>
            <person name="Hazlebeck D."/>
            <person name="Allen E.E."/>
        </authorList>
    </citation>
    <scope>NUCLEOTIDE SEQUENCE</scope>
    <source>
        <strain evidence="3">Hildebrandi</strain>
    </source>
</reference>
<protein>
    <recommendedName>
        <fullName evidence="1">Carboxypeptidase</fullName>
        <ecNumber evidence="1">3.4.16.-</ecNumber>
    </recommendedName>
</protein>
<keyword evidence="1" id="KW-0645">Protease</keyword>
<dbReference type="OrthoDB" id="443318at2759"/>
<keyword evidence="4" id="KW-1185">Reference proteome</keyword>
<reference evidence="3" key="2">
    <citation type="submission" date="2021-04" db="EMBL/GenBank/DDBJ databases">
        <authorList>
            <person name="Podell S."/>
        </authorList>
    </citation>
    <scope>NUCLEOTIDE SEQUENCE</scope>
    <source>
        <strain evidence="3">Hildebrandi</strain>
    </source>
</reference>
<organism evidence="3 4">
    <name type="scientific">Nitzschia inconspicua</name>
    <dbReference type="NCBI Taxonomy" id="303405"/>
    <lineage>
        <taxon>Eukaryota</taxon>
        <taxon>Sar</taxon>
        <taxon>Stramenopiles</taxon>
        <taxon>Ochrophyta</taxon>
        <taxon>Bacillariophyta</taxon>
        <taxon>Bacillariophyceae</taxon>
        <taxon>Bacillariophycidae</taxon>
        <taxon>Bacillariales</taxon>
        <taxon>Bacillariaceae</taxon>
        <taxon>Nitzschia</taxon>
    </lineage>
</organism>
<dbReference type="InterPro" id="IPR001563">
    <property type="entry name" value="Peptidase_S10"/>
</dbReference>
<keyword evidence="1 3" id="KW-0121">Carboxypeptidase</keyword>
<dbReference type="PROSITE" id="PS00131">
    <property type="entry name" value="CARBOXYPEPT_SER_SER"/>
    <property type="match status" value="1"/>
</dbReference>
<dbReference type="InterPro" id="IPR018202">
    <property type="entry name" value="Ser_caboxypep_ser_AS"/>
</dbReference>
<comment type="similarity">
    <text evidence="1">Belongs to the peptidase S10 family.</text>
</comment>
<evidence type="ECO:0000313" key="4">
    <source>
        <dbReference type="Proteomes" id="UP000693970"/>
    </source>
</evidence>
<proteinExistence type="inferred from homology"/>
<dbReference type="PANTHER" id="PTHR11802:SF201">
    <property type="entry name" value="CARBOXYPEPTIDASE"/>
    <property type="match status" value="1"/>
</dbReference>
<dbReference type="AlphaFoldDB" id="A0A9K3LTT9"/>
<name>A0A9K3LTT9_9STRA</name>
<dbReference type="EMBL" id="JAGRRH010000006">
    <property type="protein sequence ID" value="KAG7367869.1"/>
    <property type="molecule type" value="Genomic_DNA"/>
</dbReference>
<evidence type="ECO:0000313" key="2">
    <source>
        <dbReference type="EMBL" id="KAG7347245.1"/>
    </source>
</evidence>
<evidence type="ECO:0000313" key="3">
    <source>
        <dbReference type="EMBL" id="KAG7367869.1"/>
    </source>
</evidence>
<dbReference type="PANTHER" id="PTHR11802">
    <property type="entry name" value="SERINE PROTEASE FAMILY S10 SERINE CARBOXYPEPTIDASE"/>
    <property type="match status" value="1"/>
</dbReference>
<dbReference type="GO" id="GO:0006508">
    <property type="term" value="P:proteolysis"/>
    <property type="evidence" value="ECO:0007669"/>
    <property type="project" value="UniProtKB-KW"/>
</dbReference>
<evidence type="ECO:0000256" key="1">
    <source>
        <dbReference type="RuleBase" id="RU361156"/>
    </source>
</evidence>
<keyword evidence="1" id="KW-0378">Hydrolase</keyword>
<gene>
    <name evidence="2" type="ORF">IV203_015950</name>
    <name evidence="3" type="ORF">IV203_030612</name>
</gene>
<dbReference type="EC" id="3.4.16.-" evidence="1"/>
<dbReference type="PROSITE" id="PS51257">
    <property type="entry name" value="PROKAR_LIPOPROTEIN"/>
    <property type="match status" value="1"/>
</dbReference>
<accession>A0A9K3LTT9</accession>
<comment type="caution">
    <text evidence="3">The sequence shown here is derived from an EMBL/GenBank/DDBJ whole genome shotgun (WGS) entry which is preliminary data.</text>
</comment>
<dbReference type="EMBL" id="JAGRRH010000020">
    <property type="protein sequence ID" value="KAG7347245.1"/>
    <property type="molecule type" value="Genomic_DNA"/>
</dbReference>
<dbReference type="GO" id="GO:0004185">
    <property type="term" value="F:serine-type carboxypeptidase activity"/>
    <property type="evidence" value="ECO:0007669"/>
    <property type="project" value="UniProtKB-UniRule"/>
</dbReference>
<dbReference type="Proteomes" id="UP000693970">
    <property type="component" value="Unassembled WGS sequence"/>
</dbReference>
<dbReference type="Pfam" id="PF00450">
    <property type="entry name" value="Peptidase_S10"/>
    <property type="match status" value="1"/>
</dbReference>